<dbReference type="InterPro" id="IPR013324">
    <property type="entry name" value="RNA_pol_sigma_r3/r4-like"/>
</dbReference>
<protein>
    <submittedName>
        <fullName evidence="8">RNA polymerase sigma factor SigM</fullName>
    </submittedName>
</protein>
<evidence type="ECO:0000259" key="6">
    <source>
        <dbReference type="Pfam" id="PF04542"/>
    </source>
</evidence>
<dbReference type="RefSeq" id="WP_169385668.1">
    <property type="nucleotide sequence ID" value="NZ_JAAXLA010000127.1"/>
</dbReference>
<evidence type="ECO:0000256" key="4">
    <source>
        <dbReference type="ARBA" id="ARBA00023125"/>
    </source>
</evidence>
<dbReference type="Gene3D" id="1.10.1740.10">
    <property type="match status" value="1"/>
</dbReference>
<feature type="domain" description="RNA polymerase sigma-70 region 2" evidence="6">
    <location>
        <begin position="26"/>
        <end position="92"/>
    </location>
</feature>
<name>A0ABX1SP09_9PSEU</name>
<keyword evidence="9" id="KW-1185">Reference proteome</keyword>
<dbReference type="InterPro" id="IPR014284">
    <property type="entry name" value="RNA_pol_sigma-70_dom"/>
</dbReference>
<dbReference type="InterPro" id="IPR013249">
    <property type="entry name" value="RNA_pol_sigma70_r4_t2"/>
</dbReference>
<comment type="caution">
    <text evidence="8">The sequence shown here is derived from an EMBL/GenBank/DDBJ whole genome shotgun (WGS) entry which is preliminary data.</text>
</comment>
<accession>A0ABX1SP09</accession>
<keyword evidence="5" id="KW-0804">Transcription</keyword>
<dbReference type="InterPro" id="IPR039425">
    <property type="entry name" value="RNA_pol_sigma-70-like"/>
</dbReference>
<reference evidence="8 9" key="1">
    <citation type="submission" date="2020-04" db="EMBL/GenBank/DDBJ databases">
        <authorList>
            <person name="Klaysubun C."/>
            <person name="Duangmal K."/>
            <person name="Lipun K."/>
        </authorList>
    </citation>
    <scope>NUCLEOTIDE SEQUENCE [LARGE SCALE GENOMIC DNA]</scope>
    <source>
        <strain evidence="8 9">K10HN5</strain>
    </source>
</reference>
<proteinExistence type="inferred from homology"/>
<dbReference type="NCBIfam" id="TIGR02937">
    <property type="entry name" value="sigma70-ECF"/>
    <property type="match status" value="1"/>
</dbReference>
<keyword evidence="2" id="KW-0805">Transcription regulation</keyword>
<dbReference type="EMBL" id="JAAXLA010000127">
    <property type="protein sequence ID" value="NMI02167.1"/>
    <property type="molecule type" value="Genomic_DNA"/>
</dbReference>
<keyword evidence="4" id="KW-0238">DNA-binding</keyword>
<dbReference type="PANTHER" id="PTHR43133">
    <property type="entry name" value="RNA POLYMERASE ECF-TYPE SIGMA FACTO"/>
    <property type="match status" value="1"/>
</dbReference>
<dbReference type="InterPro" id="IPR007627">
    <property type="entry name" value="RNA_pol_sigma70_r2"/>
</dbReference>
<dbReference type="SUPFAM" id="SSF88946">
    <property type="entry name" value="Sigma2 domain of RNA polymerase sigma factors"/>
    <property type="match status" value="1"/>
</dbReference>
<dbReference type="CDD" id="cd06171">
    <property type="entry name" value="Sigma70_r4"/>
    <property type="match status" value="1"/>
</dbReference>
<evidence type="ECO:0000313" key="9">
    <source>
        <dbReference type="Proteomes" id="UP000820669"/>
    </source>
</evidence>
<evidence type="ECO:0000313" key="8">
    <source>
        <dbReference type="EMBL" id="NMI02167.1"/>
    </source>
</evidence>
<gene>
    <name evidence="8" type="primary">sigM</name>
    <name evidence="8" type="ORF">HF526_33470</name>
</gene>
<evidence type="ECO:0000256" key="3">
    <source>
        <dbReference type="ARBA" id="ARBA00023082"/>
    </source>
</evidence>
<keyword evidence="3" id="KW-0731">Sigma factor</keyword>
<organism evidence="8 9">
    <name type="scientific">Pseudonocardia acidicola</name>
    <dbReference type="NCBI Taxonomy" id="2724939"/>
    <lineage>
        <taxon>Bacteria</taxon>
        <taxon>Bacillati</taxon>
        <taxon>Actinomycetota</taxon>
        <taxon>Actinomycetes</taxon>
        <taxon>Pseudonocardiales</taxon>
        <taxon>Pseudonocardiaceae</taxon>
        <taxon>Pseudonocardia</taxon>
    </lineage>
</organism>
<dbReference type="InterPro" id="IPR036388">
    <property type="entry name" value="WH-like_DNA-bd_sf"/>
</dbReference>
<evidence type="ECO:0000259" key="7">
    <source>
        <dbReference type="Pfam" id="PF08281"/>
    </source>
</evidence>
<dbReference type="Pfam" id="PF08281">
    <property type="entry name" value="Sigma70_r4_2"/>
    <property type="match status" value="1"/>
</dbReference>
<dbReference type="Proteomes" id="UP000820669">
    <property type="component" value="Unassembled WGS sequence"/>
</dbReference>
<evidence type="ECO:0000256" key="2">
    <source>
        <dbReference type="ARBA" id="ARBA00023015"/>
    </source>
</evidence>
<dbReference type="NCBIfam" id="NF007225">
    <property type="entry name" value="PRK09643.1"/>
    <property type="match status" value="1"/>
</dbReference>
<comment type="similarity">
    <text evidence="1">Belongs to the sigma-70 factor family. ECF subfamily.</text>
</comment>
<sequence length="183" mass="20280">MSATPRSDIELVAAHRGGDRHAFDELVRRHGDRLWGVAVRTLRHREDAADAVQEALVAAYRRIDGYRGEASVSAWLHRVVVNVCIDRIRRERVRPTVPWPERDIAARGPDPVLEVTTRMAVDDALALLPAEQRVAIVLVDVQGYPVAEVAEILQVAPGTVKSRCARGRARLAVLLGHLREVDA</sequence>
<dbReference type="PANTHER" id="PTHR43133:SF50">
    <property type="entry name" value="ECF RNA POLYMERASE SIGMA FACTOR SIGM"/>
    <property type="match status" value="1"/>
</dbReference>
<dbReference type="InterPro" id="IPR013325">
    <property type="entry name" value="RNA_pol_sigma_r2"/>
</dbReference>
<feature type="domain" description="RNA polymerase sigma factor 70 region 4 type 2" evidence="7">
    <location>
        <begin position="119"/>
        <end position="171"/>
    </location>
</feature>
<evidence type="ECO:0000256" key="1">
    <source>
        <dbReference type="ARBA" id="ARBA00010641"/>
    </source>
</evidence>
<dbReference type="Pfam" id="PF04542">
    <property type="entry name" value="Sigma70_r2"/>
    <property type="match status" value="1"/>
</dbReference>
<evidence type="ECO:0000256" key="5">
    <source>
        <dbReference type="ARBA" id="ARBA00023163"/>
    </source>
</evidence>
<dbReference type="SUPFAM" id="SSF88659">
    <property type="entry name" value="Sigma3 and sigma4 domains of RNA polymerase sigma factors"/>
    <property type="match status" value="1"/>
</dbReference>
<dbReference type="Gene3D" id="1.10.10.10">
    <property type="entry name" value="Winged helix-like DNA-binding domain superfamily/Winged helix DNA-binding domain"/>
    <property type="match status" value="1"/>
</dbReference>